<evidence type="ECO:0000313" key="7">
    <source>
        <dbReference type="Proteomes" id="UP000294739"/>
    </source>
</evidence>
<sequence>MRQAEPKIVVSGVRKSFQISGDAAAVTPALDGIDLTIADGEFVSLLGPSGCGKTTLLRIIAGLTAADDGTVEVNGTPVDGPGRDRAMVFQAFGLLPWRTVAQNVAFPLKIRKLSGTEIDERTDRYLRLVNLERFKDRYPHQLSGGMQQRVGLARALAVDPEVLLMDEPFGAIDAQQRELMQEELLRIWAATGKTIVLVTHDLDEAVYLSDRVVLLSPHPGRVRTVVDVGLPQPRWEYDARSHERFVEVRREIWSVLRKDVLDVVEREAAEIEDRTGERH</sequence>
<dbReference type="EC" id="7.6.2.9" evidence="4"/>
<feature type="domain" description="ABC transporter" evidence="5">
    <location>
        <begin position="8"/>
        <end position="242"/>
    </location>
</feature>
<dbReference type="PANTHER" id="PTHR42788">
    <property type="entry name" value="TAURINE IMPORT ATP-BINDING PROTEIN-RELATED"/>
    <property type="match status" value="1"/>
</dbReference>
<reference evidence="6 7" key="1">
    <citation type="submission" date="2019-03" db="EMBL/GenBank/DDBJ databases">
        <title>Draft genome sequences of novel Actinobacteria.</title>
        <authorList>
            <person name="Sahin N."/>
            <person name="Ay H."/>
            <person name="Saygin H."/>
        </authorList>
    </citation>
    <scope>NUCLEOTIDE SEQUENCE [LARGE SCALE GENOMIC DNA]</scope>
    <source>
        <strain evidence="6 7">5K138</strain>
    </source>
</reference>
<dbReference type="GO" id="GO:0015418">
    <property type="term" value="F:ABC-type quaternary ammonium compound transporting activity"/>
    <property type="evidence" value="ECO:0007669"/>
    <property type="project" value="UniProtKB-EC"/>
</dbReference>
<dbReference type="InterPro" id="IPR003593">
    <property type="entry name" value="AAA+_ATPase"/>
</dbReference>
<dbReference type="PROSITE" id="PS00211">
    <property type="entry name" value="ABC_TRANSPORTER_1"/>
    <property type="match status" value="1"/>
</dbReference>
<dbReference type="PROSITE" id="PS50893">
    <property type="entry name" value="ABC_TRANSPORTER_2"/>
    <property type="match status" value="1"/>
</dbReference>
<dbReference type="Gene3D" id="3.40.50.300">
    <property type="entry name" value="P-loop containing nucleotide triphosphate hydrolases"/>
    <property type="match status" value="1"/>
</dbReference>
<dbReference type="Pfam" id="PF00005">
    <property type="entry name" value="ABC_tran"/>
    <property type="match status" value="1"/>
</dbReference>
<evidence type="ECO:0000256" key="3">
    <source>
        <dbReference type="ARBA" id="ARBA00022840"/>
    </source>
</evidence>
<evidence type="ECO:0000313" key="6">
    <source>
        <dbReference type="EMBL" id="TDE00707.1"/>
    </source>
</evidence>
<evidence type="ECO:0000259" key="5">
    <source>
        <dbReference type="PROSITE" id="PS50893"/>
    </source>
</evidence>
<dbReference type="Proteomes" id="UP000294739">
    <property type="component" value="Unassembled WGS sequence"/>
</dbReference>
<dbReference type="AlphaFoldDB" id="A0A4R5CN00"/>
<dbReference type="InterPro" id="IPR003439">
    <property type="entry name" value="ABC_transporter-like_ATP-bd"/>
</dbReference>
<dbReference type="InParanoid" id="A0A4R5CN00"/>
<dbReference type="InterPro" id="IPR017871">
    <property type="entry name" value="ABC_transporter-like_CS"/>
</dbReference>
<keyword evidence="3 6" id="KW-0067">ATP-binding</keyword>
<organism evidence="6 7">
    <name type="scientific">Jiangella asiatica</name>
    <dbReference type="NCBI Taxonomy" id="2530372"/>
    <lineage>
        <taxon>Bacteria</taxon>
        <taxon>Bacillati</taxon>
        <taxon>Actinomycetota</taxon>
        <taxon>Actinomycetes</taxon>
        <taxon>Jiangellales</taxon>
        <taxon>Jiangellaceae</taxon>
        <taxon>Jiangella</taxon>
    </lineage>
</organism>
<dbReference type="SMART" id="SM00382">
    <property type="entry name" value="AAA"/>
    <property type="match status" value="1"/>
</dbReference>
<dbReference type="GO" id="GO:0016887">
    <property type="term" value="F:ATP hydrolysis activity"/>
    <property type="evidence" value="ECO:0007669"/>
    <property type="project" value="InterPro"/>
</dbReference>
<dbReference type="FunFam" id="3.40.50.300:FF:000425">
    <property type="entry name" value="Probable ABC transporter, ATP-binding subunit"/>
    <property type="match status" value="1"/>
</dbReference>
<evidence type="ECO:0000256" key="2">
    <source>
        <dbReference type="ARBA" id="ARBA00022741"/>
    </source>
</evidence>
<dbReference type="PANTHER" id="PTHR42788:SF13">
    <property type="entry name" value="ALIPHATIC SULFONATES IMPORT ATP-BINDING PROTEIN SSUB"/>
    <property type="match status" value="1"/>
</dbReference>
<evidence type="ECO:0000256" key="1">
    <source>
        <dbReference type="ARBA" id="ARBA00022448"/>
    </source>
</evidence>
<comment type="caution">
    <text evidence="6">The sequence shown here is derived from an EMBL/GenBank/DDBJ whole genome shotgun (WGS) entry which is preliminary data.</text>
</comment>
<keyword evidence="1" id="KW-0813">Transport</keyword>
<accession>A0A4R5CN00</accession>
<dbReference type="GO" id="GO:0005524">
    <property type="term" value="F:ATP binding"/>
    <property type="evidence" value="ECO:0007669"/>
    <property type="project" value="UniProtKB-KW"/>
</dbReference>
<protein>
    <recommendedName>
        <fullName evidence="4">ABC-type quaternary amine transporter</fullName>
        <ecNumber evidence="4">7.6.2.9</ecNumber>
    </recommendedName>
</protein>
<name>A0A4R5CN00_9ACTN</name>
<keyword evidence="2" id="KW-0547">Nucleotide-binding</keyword>
<dbReference type="CDD" id="cd03293">
    <property type="entry name" value="ABC_NrtD_SsuB_transporters"/>
    <property type="match status" value="1"/>
</dbReference>
<dbReference type="InterPro" id="IPR027417">
    <property type="entry name" value="P-loop_NTPase"/>
</dbReference>
<dbReference type="RefSeq" id="WP_131899632.1">
    <property type="nucleotide sequence ID" value="NZ_SMKZ01000047.1"/>
</dbReference>
<dbReference type="SUPFAM" id="SSF52540">
    <property type="entry name" value="P-loop containing nucleoside triphosphate hydrolases"/>
    <property type="match status" value="1"/>
</dbReference>
<evidence type="ECO:0000256" key="4">
    <source>
        <dbReference type="ARBA" id="ARBA00066388"/>
    </source>
</evidence>
<dbReference type="EMBL" id="SMKZ01000047">
    <property type="protein sequence ID" value="TDE00707.1"/>
    <property type="molecule type" value="Genomic_DNA"/>
</dbReference>
<keyword evidence="7" id="KW-1185">Reference proteome</keyword>
<proteinExistence type="predicted"/>
<gene>
    <name evidence="6" type="ORF">E1269_24855</name>
</gene>
<dbReference type="InterPro" id="IPR050166">
    <property type="entry name" value="ABC_transporter_ATP-bind"/>
</dbReference>
<dbReference type="OrthoDB" id="4533303at2"/>